<dbReference type="InterPro" id="IPR011990">
    <property type="entry name" value="TPR-like_helical_dom_sf"/>
</dbReference>
<dbReference type="Proteomes" id="UP000619536">
    <property type="component" value="Unassembled WGS sequence"/>
</dbReference>
<evidence type="ECO:0000313" key="1">
    <source>
        <dbReference type="EMBL" id="GGI14049.1"/>
    </source>
</evidence>
<dbReference type="PANTHER" id="PTHR43628:SF1">
    <property type="entry name" value="CHITIN SYNTHASE REGULATORY FACTOR 2-RELATED"/>
    <property type="match status" value="1"/>
</dbReference>
<keyword evidence="2" id="KW-1185">Reference proteome</keyword>
<dbReference type="RefSeq" id="WP_188355075.1">
    <property type="nucleotide sequence ID" value="NZ_BMDH01000002.1"/>
</dbReference>
<proteinExistence type="predicted"/>
<gene>
    <name evidence="1" type="ORF">GCM10007377_08990</name>
</gene>
<comment type="caution">
    <text evidence="1">The sequence shown here is derived from an EMBL/GenBank/DDBJ whole genome shotgun (WGS) entry which is preliminary data.</text>
</comment>
<name>A0A8J3AJQ0_9BIFI</name>
<dbReference type="EMBL" id="BMDH01000002">
    <property type="protein sequence ID" value="GGI14049.1"/>
    <property type="molecule type" value="Genomic_DNA"/>
</dbReference>
<dbReference type="SUPFAM" id="SSF81901">
    <property type="entry name" value="HCP-like"/>
    <property type="match status" value="1"/>
</dbReference>
<evidence type="ECO:0000313" key="2">
    <source>
        <dbReference type="Proteomes" id="UP000619536"/>
    </source>
</evidence>
<reference evidence="1" key="1">
    <citation type="journal article" date="2014" name="Int. J. Syst. Evol. Microbiol.">
        <title>Complete genome sequence of Corynebacterium casei LMG S-19264T (=DSM 44701T), isolated from a smear-ripened cheese.</title>
        <authorList>
            <consortium name="US DOE Joint Genome Institute (JGI-PGF)"/>
            <person name="Walter F."/>
            <person name="Albersmeier A."/>
            <person name="Kalinowski J."/>
            <person name="Ruckert C."/>
        </authorList>
    </citation>
    <scope>NUCLEOTIDE SEQUENCE</scope>
    <source>
        <strain evidence="1">CCM 8606</strain>
    </source>
</reference>
<dbReference type="AlphaFoldDB" id="A0A8J3AJQ0"/>
<dbReference type="Gene3D" id="1.25.40.10">
    <property type="entry name" value="Tetratricopeptide repeat domain"/>
    <property type="match status" value="1"/>
</dbReference>
<reference evidence="1" key="2">
    <citation type="submission" date="2020-09" db="EMBL/GenBank/DDBJ databases">
        <authorList>
            <person name="Sun Q."/>
            <person name="Sedlacek I."/>
        </authorList>
    </citation>
    <scope>NUCLEOTIDE SEQUENCE</scope>
    <source>
        <strain evidence="1">CCM 8606</strain>
    </source>
</reference>
<evidence type="ECO:0008006" key="3">
    <source>
        <dbReference type="Google" id="ProtNLM"/>
    </source>
</evidence>
<dbReference type="PANTHER" id="PTHR43628">
    <property type="entry name" value="ACTIVATOR OF C KINASE PROTEIN 1-RELATED"/>
    <property type="match status" value="1"/>
</dbReference>
<dbReference type="InterPro" id="IPR006597">
    <property type="entry name" value="Sel1-like"/>
</dbReference>
<accession>A0A8J3AJQ0</accession>
<dbReference type="SMART" id="SM00671">
    <property type="entry name" value="SEL1"/>
    <property type="match status" value="3"/>
</dbReference>
<dbReference type="InterPro" id="IPR052945">
    <property type="entry name" value="Mitotic_Regulator"/>
</dbReference>
<organism evidence="1 2">
    <name type="scientific">Galliscardovia ingluviei</name>
    <dbReference type="NCBI Taxonomy" id="1769422"/>
    <lineage>
        <taxon>Bacteria</taxon>
        <taxon>Bacillati</taxon>
        <taxon>Actinomycetota</taxon>
        <taxon>Actinomycetes</taxon>
        <taxon>Bifidobacteriales</taxon>
        <taxon>Bifidobacteriaceae</taxon>
        <taxon>Galliscardovia</taxon>
    </lineage>
</organism>
<sequence length="233" mass="26648">MADIDPRISKNLTAQNDEYYNSIEDQHSKGAISLTIGAKDYQEAMHECISEKKSQLFKKAAHWYEISAQLGNGQAATNLGYMYQFGRLGTKDMEEAARWYEIGLGLGNEEACYKLGDCYYYASGKPHDAEQAYQWYCKANDLARKHCDYKNPEDNAVIGSIYLRLATSIEHGAGDFENEDRLAAAYQLYKSAEQQLRAAEYGGITWYRKQLEKAREGVQRTEQYRSPDEVFDF</sequence>
<protein>
    <recommendedName>
        <fullName evidence="3">Sel1 repeat family protein</fullName>
    </recommendedName>
</protein>
<dbReference type="Pfam" id="PF08238">
    <property type="entry name" value="Sel1"/>
    <property type="match status" value="3"/>
</dbReference>